<name>A0A8S1KGI4_9CILI</name>
<evidence type="ECO:0008006" key="5">
    <source>
        <dbReference type="Google" id="ProtNLM"/>
    </source>
</evidence>
<dbReference type="PANTHER" id="PTHR46344:SF27">
    <property type="entry name" value="KELCH REPEAT SUPERFAMILY PROTEIN"/>
    <property type="match status" value="1"/>
</dbReference>
<comment type="caution">
    <text evidence="3">The sequence shown here is derived from an EMBL/GenBank/DDBJ whole genome shotgun (WGS) entry which is preliminary data.</text>
</comment>
<keyword evidence="1" id="KW-0880">Kelch repeat</keyword>
<accession>A0A8S1KGI4</accession>
<keyword evidence="2" id="KW-0677">Repeat</keyword>
<dbReference type="PANTHER" id="PTHR46344">
    <property type="entry name" value="OS02G0202900 PROTEIN"/>
    <property type="match status" value="1"/>
</dbReference>
<evidence type="ECO:0000256" key="1">
    <source>
        <dbReference type="ARBA" id="ARBA00022441"/>
    </source>
</evidence>
<evidence type="ECO:0000256" key="2">
    <source>
        <dbReference type="ARBA" id="ARBA00022737"/>
    </source>
</evidence>
<reference evidence="3" key="1">
    <citation type="submission" date="2021-01" db="EMBL/GenBank/DDBJ databases">
        <authorList>
            <consortium name="Genoscope - CEA"/>
            <person name="William W."/>
        </authorList>
    </citation>
    <scope>NUCLEOTIDE SEQUENCE</scope>
</reference>
<sequence length="381" mass="43980">MIQQQSDLFSFTPILQSTSLDENQLPSYSTYTYDLYEKKFRRTSKFVNFDQLNYVPFYAASIKISNTNDFLITGGAVLLEDNQDQYQTTNFCMKISLNQDSVLISSFDSITQTQILPSMIYARHNHKIYELRENDKRVFIAVGGQYINSEEIGILNFCEKLVEGSNQWVEIAPLSKKRTGFSGFVQNNKIYVFCGVSGFNEKKHEIIPLTQIEVYDLTKDLWEQFKYKCPLGILIGLDSLCLPINDTKVLILGGSKEQSADQILILDQEKKAFIKHSQKLTIPKAKCFGKFARKVLTKKIIREDNQEIINEEQKDIIIILGGNTNELDLEIYQLLDENELQIKLLQKYDFNDVLDQDYEINGLPNKISWNFVFKSLPILTE</sequence>
<organism evidence="3 4">
    <name type="scientific">Paramecium sonneborni</name>
    <dbReference type="NCBI Taxonomy" id="65129"/>
    <lineage>
        <taxon>Eukaryota</taxon>
        <taxon>Sar</taxon>
        <taxon>Alveolata</taxon>
        <taxon>Ciliophora</taxon>
        <taxon>Intramacronucleata</taxon>
        <taxon>Oligohymenophorea</taxon>
        <taxon>Peniculida</taxon>
        <taxon>Parameciidae</taxon>
        <taxon>Paramecium</taxon>
    </lineage>
</organism>
<keyword evidence="4" id="KW-1185">Reference proteome</keyword>
<dbReference type="AlphaFoldDB" id="A0A8S1KGI4"/>
<gene>
    <name evidence="3" type="ORF">PSON_ATCC_30995.1.T0080214</name>
</gene>
<evidence type="ECO:0000313" key="4">
    <source>
        <dbReference type="Proteomes" id="UP000692954"/>
    </source>
</evidence>
<dbReference type="OrthoDB" id="45365at2759"/>
<dbReference type="EMBL" id="CAJJDN010000008">
    <property type="protein sequence ID" value="CAD8054328.1"/>
    <property type="molecule type" value="Genomic_DNA"/>
</dbReference>
<protein>
    <recommendedName>
        <fullName evidence="5">Kelch motif family protein</fullName>
    </recommendedName>
</protein>
<proteinExistence type="predicted"/>
<dbReference type="Proteomes" id="UP000692954">
    <property type="component" value="Unassembled WGS sequence"/>
</dbReference>
<evidence type="ECO:0000313" key="3">
    <source>
        <dbReference type="EMBL" id="CAD8054328.1"/>
    </source>
</evidence>